<accession>A0A0F8X976</accession>
<comment type="caution">
    <text evidence="1">The sequence shown here is derived from an EMBL/GenBank/DDBJ whole genome shotgun (WGS) entry which is preliminary data.</text>
</comment>
<sequence length="110" mass="12596">MGNLKGTGVKSFNVFPKPANANYRPFAGGDKVYYEKFVKPHLTHEWQWLADLIKNGMPQTGRNALKRAHGLGLIDWRLHTRVNKKGRSWNEKLQHQYRLKPVADEVGGKS</sequence>
<name>A0A0F8X976_9ZZZZ</name>
<organism evidence="1">
    <name type="scientific">marine sediment metagenome</name>
    <dbReference type="NCBI Taxonomy" id="412755"/>
    <lineage>
        <taxon>unclassified sequences</taxon>
        <taxon>metagenomes</taxon>
        <taxon>ecological metagenomes</taxon>
    </lineage>
</organism>
<protein>
    <submittedName>
        <fullName evidence="1">Uncharacterized protein</fullName>
    </submittedName>
</protein>
<gene>
    <name evidence="1" type="ORF">LCGC14_2971600</name>
</gene>
<reference evidence="1" key="1">
    <citation type="journal article" date="2015" name="Nature">
        <title>Complex archaea that bridge the gap between prokaryotes and eukaryotes.</title>
        <authorList>
            <person name="Spang A."/>
            <person name="Saw J.H."/>
            <person name="Jorgensen S.L."/>
            <person name="Zaremba-Niedzwiedzka K."/>
            <person name="Martijn J."/>
            <person name="Lind A.E."/>
            <person name="van Eijk R."/>
            <person name="Schleper C."/>
            <person name="Guy L."/>
            <person name="Ettema T.J."/>
        </authorList>
    </citation>
    <scope>NUCLEOTIDE SEQUENCE</scope>
</reference>
<dbReference type="AlphaFoldDB" id="A0A0F8X976"/>
<dbReference type="EMBL" id="LAZR01060426">
    <property type="protein sequence ID" value="KKK65692.1"/>
    <property type="molecule type" value="Genomic_DNA"/>
</dbReference>
<evidence type="ECO:0000313" key="1">
    <source>
        <dbReference type="EMBL" id="KKK65692.1"/>
    </source>
</evidence>
<proteinExistence type="predicted"/>